<dbReference type="Proteomes" id="UP000557566">
    <property type="component" value="Unassembled WGS sequence"/>
</dbReference>
<reference evidence="2 3" key="1">
    <citation type="journal article" date="2020" name="Genome Biol. Evol.">
        <title>A new high-quality draft genome assembly of the Chinese cordyceps Ophiocordyceps sinensis.</title>
        <authorList>
            <person name="Shu R."/>
            <person name="Zhang J."/>
            <person name="Meng Q."/>
            <person name="Zhang H."/>
            <person name="Zhou G."/>
            <person name="Li M."/>
            <person name="Wu P."/>
            <person name="Zhao Y."/>
            <person name="Chen C."/>
            <person name="Qin Q."/>
        </authorList>
    </citation>
    <scope>NUCLEOTIDE SEQUENCE [LARGE SCALE GENOMIC DNA]</scope>
    <source>
        <strain evidence="2 3">IOZ07</strain>
    </source>
</reference>
<name>A0A8H4LVS3_9HYPO</name>
<dbReference type="AlphaFoldDB" id="A0A8H4LVS3"/>
<accession>A0A8H4LVS3</accession>
<evidence type="ECO:0000313" key="3">
    <source>
        <dbReference type="Proteomes" id="UP000557566"/>
    </source>
</evidence>
<gene>
    <name evidence="2" type="ORF">G6O67_006206</name>
</gene>
<evidence type="ECO:0000256" key="1">
    <source>
        <dbReference type="SAM" id="MobiDB-lite"/>
    </source>
</evidence>
<sequence>MTRRWPISAGVRVLGPTCPLARPHQGSSSGTRIVIPRSFAPGKDPSAEKGKQGPLRFHNVLPKPLRATGLGLFSAH</sequence>
<protein>
    <submittedName>
        <fullName evidence="2">Uncharacterized protein</fullName>
    </submittedName>
</protein>
<evidence type="ECO:0000313" key="2">
    <source>
        <dbReference type="EMBL" id="KAF4506086.1"/>
    </source>
</evidence>
<feature type="region of interest" description="Disordered" evidence="1">
    <location>
        <begin position="39"/>
        <end position="58"/>
    </location>
</feature>
<comment type="caution">
    <text evidence="2">The sequence shown here is derived from an EMBL/GenBank/DDBJ whole genome shotgun (WGS) entry which is preliminary data.</text>
</comment>
<dbReference type="EMBL" id="JAAVMX010000007">
    <property type="protein sequence ID" value="KAF4506086.1"/>
    <property type="molecule type" value="Genomic_DNA"/>
</dbReference>
<keyword evidence="3" id="KW-1185">Reference proteome</keyword>
<organism evidence="2 3">
    <name type="scientific">Ophiocordyceps sinensis</name>
    <dbReference type="NCBI Taxonomy" id="72228"/>
    <lineage>
        <taxon>Eukaryota</taxon>
        <taxon>Fungi</taxon>
        <taxon>Dikarya</taxon>
        <taxon>Ascomycota</taxon>
        <taxon>Pezizomycotina</taxon>
        <taxon>Sordariomycetes</taxon>
        <taxon>Hypocreomycetidae</taxon>
        <taxon>Hypocreales</taxon>
        <taxon>Ophiocordycipitaceae</taxon>
        <taxon>Ophiocordyceps</taxon>
    </lineage>
</organism>
<proteinExistence type="predicted"/>